<dbReference type="PANTHER" id="PTHR46502">
    <property type="entry name" value="C2 DOMAIN-CONTAINING"/>
    <property type="match status" value="1"/>
</dbReference>
<keyword evidence="1" id="KW-0479">Metal-binding</keyword>
<reference evidence="4" key="1">
    <citation type="submission" date="2016-03" db="EMBL/GenBank/DDBJ databases">
        <title>Mechanisms controlling the formation of the plant cell surface in tip-growing cells are functionally conserved among land plants.</title>
        <authorList>
            <person name="Honkanen S."/>
            <person name="Jones V.A."/>
            <person name="Morieri G."/>
            <person name="Champion C."/>
            <person name="Hetherington A.J."/>
            <person name="Kelly S."/>
            <person name="Saint-Marcoux D."/>
            <person name="Proust H."/>
            <person name="Prescott H."/>
            <person name="Dolan L."/>
        </authorList>
    </citation>
    <scope>NUCLEOTIDE SEQUENCE [LARGE SCALE GENOMIC DNA]</scope>
    <source>
        <tissue evidence="4">Whole gametophyte</tissue>
    </source>
</reference>
<evidence type="ECO:0000313" key="4">
    <source>
        <dbReference type="EMBL" id="OAE25784.1"/>
    </source>
</evidence>
<proteinExistence type="predicted"/>
<feature type="domain" description="C2" evidence="3">
    <location>
        <begin position="1"/>
        <end position="124"/>
    </location>
</feature>
<dbReference type="InterPro" id="IPR000008">
    <property type="entry name" value="C2_dom"/>
</dbReference>
<keyword evidence="2" id="KW-0106">Calcium</keyword>
<dbReference type="Gene3D" id="2.60.40.150">
    <property type="entry name" value="C2 domain"/>
    <property type="match status" value="1"/>
</dbReference>
<evidence type="ECO:0000259" key="3">
    <source>
        <dbReference type="PROSITE" id="PS50004"/>
    </source>
</evidence>
<gene>
    <name evidence="4" type="ORF">AXG93_4368s2450</name>
</gene>
<dbReference type="SUPFAM" id="SSF49562">
    <property type="entry name" value="C2 domain (Calcium/lipid-binding domain, CaLB)"/>
    <property type="match status" value="1"/>
</dbReference>
<sequence>MVAETFDHLREMKPKMRAGELIIRLKRARHIKGHEFMCFGKANVFALLTIGGEKRKSKVITNGGTNPVFEEQLSFKIAEHVQFSLYSVMYLHLYDHDLRKDKLRGTVKIEVADLLQANQNDVPIQMFQVMHKDKPRANSCPVRVFSVMRYSVVRAADLAQFTDLKLRQTSIDKVFARREEKPGRAVLCPHVKEEPVAGYRPGN</sequence>
<dbReference type="EMBL" id="LVLJ01002295">
    <property type="protein sequence ID" value="OAE25784.1"/>
    <property type="molecule type" value="Genomic_DNA"/>
</dbReference>
<keyword evidence="5" id="KW-1185">Reference proteome</keyword>
<organism evidence="4 5">
    <name type="scientific">Marchantia polymorpha subsp. ruderalis</name>
    <dbReference type="NCBI Taxonomy" id="1480154"/>
    <lineage>
        <taxon>Eukaryota</taxon>
        <taxon>Viridiplantae</taxon>
        <taxon>Streptophyta</taxon>
        <taxon>Embryophyta</taxon>
        <taxon>Marchantiophyta</taxon>
        <taxon>Marchantiopsida</taxon>
        <taxon>Marchantiidae</taxon>
        <taxon>Marchantiales</taxon>
        <taxon>Marchantiaceae</taxon>
        <taxon>Marchantia</taxon>
    </lineage>
</organism>
<dbReference type="SMART" id="SM00239">
    <property type="entry name" value="C2"/>
    <property type="match status" value="1"/>
</dbReference>
<dbReference type="GO" id="GO:0046872">
    <property type="term" value="F:metal ion binding"/>
    <property type="evidence" value="ECO:0007669"/>
    <property type="project" value="UniProtKB-KW"/>
</dbReference>
<dbReference type="InterPro" id="IPR035892">
    <property type="entry name" value="C2_domain_sf"/>
</dbReference>
<evidence type="ECO:0000313" key="5">
    <source>
        <dbReference type="Proteomes" id="UP000077202"/>
    </source>
</evidence>
<name>A0A176VYA7_MARPO</name>
<comment type="caution">
    <text evidence="4">The sequence shown here is derived from an EMBL/GenBank/DDBJ whole genome shotgun (WGS) entry which is preliminary data.</text>
</comment>
<dbReference type="Pfam" id="PF00168">
    <property type="entry name" value="C2"/>
    <property type="match status" value="1"/>
</dbReference>
<evidence type="ECO:0000256" key="1">
    <source>
        <dbReference type="ARBA" id="ARBA00022723"/>
    </source>
</evidence>
<dbReference type="Proteomes" id="UP000077202">
    <property type="component" value="Unassembled WGS sequence"/>
</dbReference>
<dbReference type="PANTHER" id="PTHR46502:SF2">
    <property type="entry name" value="16 KDA PHLOEM PROTEIN 2"/>
    <property type="match status" value="1"/>
</dbReference>
<dbReference type="AlphaFoldDB" id="A0A176VYA7"/>
<dbReference type="PROSITE" id="PS50004">
    <property type="entry name" value="C2"/>
    <property type="match status" value="1"/>
</dbReference>
<accession>A0A176VYA7</accession>
<evidence type="ECO:0000256" key="2">
    <source>
        <dbReference type="ARBA" id="ARBA00022837"/>
    </source>
</evidence>
<protein>
    <recommendedName>
        <fullName evidence="3">C2 domain-containing protein</fullName>
    </recommendedName>
</protein>